<dbReference type="InParanoid" id="A0A7N2N6R8"/>
<evidence type="ECO:0000313" key="3">
    <source>
        <dbReference type="EnsemblPlants" id="QL12p040753:mrna:CDS:1"/>
    </source>
</evidence>
<dbReference type="KEGG" id="qlo:115972048"/>
<feature type="compositionally biased region" description="Polar residues" evidence="1">
    <location>
        <begin position="411"/>
        <end position="424"/>
    </location>
</feature>
<feature type="transmembrane region" description="Helical" evidence="2">
    <location>
        <begin position="20"/>
        <end position="37"/>
    </location>
</feature>
<dbReference type="OrthoDB" id="1928179at2759"/>
<feature type="compositionally biased region" description="Acidic residues" evidence="1">
    <location>
        <begin position="120"/>
        <end position="148"/>
    </location>
</feature>
<keyword evidence="2" id="KW-0812">Transmembrane</keyword>
<feature type="region of interest" description="Disordered" evidence="1">
    <location>
        <begin position="81"/>
        <end position="191"/>
    </location>
</feature>
<dbReference type="Proteomes" id="UP000594261">
    <property type="component" value="Chromosome 12"/>
</dbReference>
<keyword evidence="2" id="KW-1133">Transmembrane helix</keyword>
<proteinExistence type="predicted"/>
<evidence type="ECO:0000256" key="2">
    <source>
        <dbReference type="SAM" id="Phobius"/>
    </source>
</evidence>
<feature type="region of interest" description="Disordered" evidence="1">
    <location>
        <begin position="399"/>
        <end position="424"/>
    </location>
</feature>
<reference evidence="3" key="2">
    <citation type="submission" date="2021-01" db="UniProtKB">
        <authorList>
            <consortium name="EnsemblPlants"/>
        </authorList>
    </citation>
    <scope>IDENTIFICATION</scope>
</reference>
<gene>
    <name evidence="3" type="primary">LOC115972048</name>
</gene>
<accession>A0A7N2N6R8</accession>
<sequence length="465" mass="52015">MLKQSPSRNQRSKGFKVKHAIQICLFLAICIWLLYQVRHSHETKKAYEKSSGMISEKMQGGYEIIKLGRKDLHPQVEEMAFETERKEELEQEIEDSKPEESEDESRGGGDDEIDGHDQERVEEEDSEEVEDLITEEDREMEEGNEELESEGKGNQVEDVSFSEDQAQIEGERNTQEAREENYKGDDASSAVVQNTQSISTGFKIGHLRNVKEQEVENAEKIEVEQDNETNSTLGVVVNIKNSGPEESNSMKVKSGASGNAARGEEIGYGFDLANSDVGSNSREANTKTQMYSDSTLMLMKTHESLNGKDTLPNPIHDIDITYNGRQSYLKAVSKEEDYSPKAENEHSDFNFSLPMTDNLGASNREMAVLSESESAAERKGTLKLDASAVSQESLTKITNENENRIDRNSEKGSASLTTNENVDSVQNEYFDSSESSLYQGGEDQTTLETLAEIRNEMNNSEDATE</sequence>
<feature type="compositionally biased region" description="Basic and acidic residues" evidence="1">
    <location>
        <begin position="169"/>
        <end position="186"/>
    </location>
</feature>
<keyword evidence="2" id="KW-0472">Membrane</keyword>
<organism evidence="3 4">
    <name type="scientific">Quercus lobata</name>
    <name type="common">Valley oak</name>
    <dbReference type="NCBI Taxonomy" id="97700"/>
    <lineage>
        <taxon>Eukaryota</taxon>
        <taxon>Viridiplantae</taxon>
        <taxon>Streptophyta</taxon>
        <taxon>Embryophyta</taxon>
        <taxon>Tracheophyta</taxon>
        <taxon>Spermatophyta</taxon>
        <taxon>Magnoliopsida</taxon>
        <taxon>eudicotyledons</taxon>
        <taxon>Gunneridae</taxon>
        <taxon>Pentapetalae</taxon>
        <taxon>rosids</taxon>
        <taxon>fabids</taxon>
        <taxon>Fagales</taxon>
        <taxon>Fagaceae</taxon>
        <taxon>Quercus</taxon>
    </lineage>
</organism>
<dbReference type="EMBL" id="LRBV02000012">
    <property type="status" value="NOT_ANNOTATED_CDS"/>
    <property type="molecule type" value="Genomic_DNA"/>
</dbReference>
<name>A0A7N2N6R8_QUELO</name>
<dbReference type="EnsemblPlants" id="QL12p040753:mrna">
    <property type="protein sequence ID" value="QL12p040753:mrna:CDS:1"/>
    <property type="gene ID" value="QL12p040753"/>
</dbReference>
<dbReference type="AlphaFoldDB" id="A0A7N2N6R8"/>
<feature type="compositionally biased region" description="Basic and acidic residues" evidence="1">
    <location>
        <begin position="81"/>
        <end position="119"/>
    </location>
</feature>
<evidence type="ECO:0000313" key="4">
    <source>
        <dbReference type="Proteomes" id="UP000594261"/>
    </source>
</evidence>
<evidence type="ECO:0000256" key="1">
    <source>
        <dbReference type="SAM" id="MobiDB-lite"/>
    </source>
</evidence>
<dbReference type="PANTHER" id="PTHR33700:SF25">
    <property type="entry name" value="TRANSMEMBRANE PROTEIN"/>
    <property type="match status" value="1"/>
</dbReference>
<dbReference type="Gramene" id="QL12p040753:mrna">
    <property type="protein sequence ID" value="QL12p040753:mrna:CDS:1"/>
    <property type="gene ID" value="QL12p040753"/>
</dbReference>
<dbReference type="RefSeq" id="XP_030948050.1">
    <property type="nucleotide sequence ID" value="XM_031092190.1"/>
</dbReference>
<dbReference type="PANTHER" id="PTHR33700">
    <property type="entry name" value="MYB-LIKE PROTEIN X"/>
    <property type="match status" value="1"/>
</dbReference>
<feature type="compositionally biased region" description="Basic and acidic residues" evidence="1">
    <location>
        <begin position="399"/>
        <end position="410"/>
    </location>
</feature>
<keyword evidence="4" id="KW-1185">Reference proteome</keyword>
<dbReference type="GeneID" id="115972048"/>
<reference evidence="3 4" key="1">
    <citation type="journal article" date="2016" name="G3 (Bethesda)">
        <title>First Draft Assembly and Annotation of the Genome of a California Endemic Oak Quercus lobata Nee (Fagaceae).</title>
        <authorList>
            <person name="Sork V.L."/>
            <person name="Fitz-Gibbon S.T."/>
            <person name="Puiu D."/>
            <person name="Crepeau M."/>
            <person name="Gugger P.F."/>
            <person name="Sherman R."/>
            <person name="Stevens K."/>
            <person name="Langley C.H."/>
            <person name="Pellegrini M."/>
            <person name="Salzberg S.L."/>
        </authorList>
    </citation>
    <scope>NUCLEOTIDE SEQUENCE [LARGE SCALE GENOMIC DNA]</scope>
    <source>
        <strain evidence="3 4">cv. SW786</strain>
    </source>
</reference>
<protein>
    <submittedName>
        <fullName evidence="3">Uncharacterized protein</fullName>
    </submittedName>
</protein>